<dbReference type="AlphaFoldDB" id="A0AAN9ELD2"/>
<keyword evidence="3" id="KW-1185">Reference proteome</keyword>
<comment type="caution">
    <text evidence="2">The sequence shown here is derived from an EMBL/GenBank/DDBJ whole genome shotgun (WGS) entry which is preliminary data.</text>
</comment>
<accession>A0AAN9ELD2</accession>
<feature type="compositionally biased region" description="Basic and acidic residues" evidence="1">
    <location>
        <begin position="109"/>
        <end position="121"/>
    </location>
</feature>
<name>A0AAN9ELD2_CROPI</name>
<reference evidence="2 3" key="1">
    <citation type="submission" date="2024-01" db="EMBL/GenBank/DDBJ databases">
        <title>The genomes of 5 underutilized Papilionoideae crops provide insights into root nodulation and disease resistanc.</title>
        <authorList>
            <person name="Yuan L."/>
        </authorList>
    </citation>
    <scope>NUCLEOTIDE SEQUENCE [LARGE SCALE GENOMIC DNA]</scope>
    <source>
        <strain evidence="2">ZHUSHIDOU_FW_LH</strain>
        <tissue evidence="2">Leaf</tissue>
    </source>
</reference>
<sequence>MFTSHIDMIVVVSFVLTITPNHIELLLQNILQYLLHRYGRGITKQVKSKATWERERELSCKQMALEYKASSIGNMVIDGVHVEAAQNPHEKMLQKLVARNGLAAFKEKEVANSKERSDEKGKKKAALKVKQVGKSQDKKDSILSEMLNYLKEMNENSFTKFLFPLHRKC</sequence>
<proteinExistence type="predicted"/>
<dbReference type="Proteomes" id="UP001372338">
    <property type="component" value="Unassembled WGS sequence"/>
</dbReference>
<evidence type="ECO:0000313" key="3">
    <source>
        <dbReference type="Proteomes" id="UP001372338"/>
    </source>
</evidence>
<gene>
    <name evidence="2" type="ORF">RIF29_23981</name>
</gene>
<feature type="region of interest" description="Disordered" evidence="1">
    <location>
        <begin position="109"/>
        <end position="132"/>
    </location>
</feature>
<organism evidence="2 3">
    <name type="scientific">Crotalaria pallida</name>
    <name type="common">Smooth rattlebox</name>
    <name type="synonym">Crotalaria striata</name>
    <dbReference type="NCBI Taxonomy" id="3830"/>
    <lineage>
        <taxon>Eukaryota</taxon>
        <taxon>Viridiplantae</taxon>
        <taxon>Streptophyta</taxon>
        <taxon>Embryophyta</taxon>
        <taxon>Tracheophyta</taxon>
        <taxon>Spermatophyta</taxon>
        <taxon>Magnoliopsida</taxon>
        <taxon>eudicotyledons</taxon>
        <taxon>Gunneridae</taxon>
        <taxon>Pentapetalae</taxon>
        <taxon>rosids</taxon>
        <taxon>fabids</taxon>
        <taxon>Fabales</taxon>
        <taxon>Fabaceae</taxon>
        <taxon>Papilionoideae</taxon>
        <taxon>50 kb inversion clade</taxon>
        <taxon>genistoids sensu lato</taxon>
        <taxon>core genistoids</taxon>
        <taxon>Crotalarieae</taxon>
        <taxon>Crotalaria</taxon>
    </lineage>
</organism>
<dbReference type="EMBL" id="JAYWIO010000005">
    <property type="protein sequence ID" value="KAK7258406.1"/>
    <property type="molecule type" value="Genomic_DNA"/>
</dbReference>
<evidence type="ECO:0000256" key="1">
    <source>
        <dbReference type="SAM" id="MobiDB-lite"/>
    </source>
</evidence>
<evidence type="ECO:0000313" key="2">
    <source>
        <dbReference type="EMBL" id="KAK7258406.1"/>
    </source>
</evidence>
<protein>
    <submittedName>
        <fullName evidence="2">Uncharacterized protein</fullName>
    </submittedName>
</protein>